<gene>
    <name evidence="3" type="ORF">D7V94_04290</name>
</gene>
<dbReference type="EMBL" id="RAYQ01000003">
    <property type="protein sequence ID" value="RKI93324.1"/>
    <property type="molecule type" value="Genomic_DNA"/>
</dbReference>
<dbReference type="InterPro" id="IPR017853">
    <property type="entry name" value="GH"/>
</dbReference>
<evidence type="ECO:0000259" key="2">
    <source>
        <dbReference type="Pfam" id="PF18989"/>
    </source>
</evidence>
<dbReference type="Pfam" id="PF18989">
    <property type="entry name" value="DUF5722"/>
    <property type="match status" value="1"/>
</dbReference>
<keyword evidence="4" id="KW-1185">Reference proteome</keyword>
<accession>A0A3A9AQK8</accession>
<name>A0A3A9AQK8_9FIRM</name>
<dbReference type="Gene3D" id="3.20.20.80">
    <property type="entry name" value="Glycosidases"/>
    <property type="match status" value="1"/>
</dbReference>
<evidence type="ECO:0000313" key="3">
    <source>
        <dbReference type="EMBL" id="RKI93324.1"/>
    </source>
</evidence>
<keyword evidence="1" id="KW-1133">Transmembrane helix</keyword>
<dbReference type="SUPFAM" id="SSF51445">
    <property type="entry name" value="(Trans)glycosidases"/>
    <property type="match status" value="1"/>
</dbReference>
<reference evidence="3 4" key="1">
    <citation type="submission" date="2018-09" db="EMBL/GenBank/DDBJ databases">
        <title>Murine metabolic-syndrome-specific gut microbial biobank.</title>
        <authorList>
            <person name="Liu C."/>
        </authorList>
    </citation>
    <scope>NUCLEOTIDE SEQUENCE [LARGE SCALE GENOMIC DNA]</scope>
    <source>
        <strain evidence="3 4">0.1xD8-82</strain>
    </source>
</reference>
<comment type="caution">
    <text evidence="3">The sequence shown here is derived from an EMBL/GenBank/DDBJ whole genome shotgun (WGS) entry which is preliminary data.</text>
</comment>
<proteinExistence type="predicted"/>
<evidence type="ECO:0000256" key="1">
    <source>
        <dbReference type="SAM" id="Phobius"/>
    </source>
</evidence>
<dbReference type="OrthoDB" id="175224at2"/>
<dbReference type="InterPro" id="IPR043780">
    <property type="entry name" value="DUF5722"/>
</dbReference>
<sequence length="593" mass="66088">MRRLISIMAVLMGVILLGAGAAVAFLFLSRKEEPEQNMQQAPDISEKIEIPAQEEEIGSDVTKHIVTAGGAVWNSFKKRPATVELPENAEDFADITECIIDENKRISVTLEGDGIPKSDDKYYYLFAMNTYDTGILEGADYLDRDYKNSSINLKTSLNYNLAGSRLFKKFVIAVKKDGQYVPVSTPSYITNPEAIARFGSVYQQPASKKGLLVDPNKLRGSELEDLGVKQAAYNIPVARLLGPTSSAAYPTIYYTYNGKTYSFNGQVVAEYDIVFGTLTSKGITTTAIILNNYSSAYTQLIHPQARGGGSAPYYMFNGAEESGVEYMAAVGSFLAERYSDNTHGRISNWIIANEINARKEWNHMAYTDIETYVEEYAKAFRVFYTAIKSVSSSARVYISIDQQWDRNIKNNTNYDGRDILDVFNRNISSKGNIDWGVAQHPYNVPLTEARTWQGSRYVEHGAGTSMITMANIEVLINYMKQEQFRDTKGEVRSILLSEQGYTSHAGEALQAAAFAYAYYKVAAYPEIDGFLLNRETDAGEEVAQGLAFGLSDGGGRHKQIYDVFKYIDTPEHAAHTEFAKSIIGITNWNQIIR</sequence>
<feature type="transmembrane region" description="Helical" evidence="1">
    <location>
        <begin position="7"/>
        <end position="28"/>
    </location>
</feature>
<organism evidence="3 4">
    <name type="scientific">Parablautia intestinalis</name>
    <dbReference type="NCBI Taxonomy" id="2320100"/>
    <lineage>
        <taxon>Bacteria</taxon>
        <taxon>Bacillati</taxon>
        <taxon>Bacillota</taxon>
        <taxon>Clostridia</taxon>
        <taxon>Lachnospirales</taxon>
        <taxon>Lachnospiraceae</taxon>
        <taxon>Parablautia</taxon>
    </lineage>
</organism>
<keyword evidence="1" id="KW-0472">Membrane</keyword>
<dbReference type="AlphaFoldDB" id="A0A3A9AQK8"/>
<evidence type="ECO:0000313" key="4">
    <source>
        <dbReference type="Proteomes" id="UP000280696"/>
    </source>
</evidence>
<feature type="domain" description="DUF5722" evidence="2">
    <location>
        <begin position="202"/>
        <end position="591"/>
    </location>
</feature>
<dbReference type="Proteomes" id="UP000280696">
    <property type="component" value="Unassembled WGS sequence"/>
</dbReference>
<keyword evidence="1" id="KW-0812">Transmembrane</keyword>
<protein>
    <recommendedName>
        <fullName evidence="2">DUF5722 domain-containing protein</fullName>
    </recommendedName>
</protein>